<dbReference type="FunFam" id="1.10.630.10:FF:000042">
    <property type="entry name" value="Cytochrome P450"/>
    <property type="match status" value="1"/>
</dbReference>
<dbReference type="GO" id="GO:0004497">
    <property type="term" value="F:monooxygenase activity"/>
    <property type="evidence" value="ECO:0007669"/>
    <property type="project" value="UniProtKB-KW"/>
</dbReference>
<dbReference type="Pfam" id="PF00067">
    <property type="entry name" value="p450"/>
    <property type="match status" value="1"/>
</dbReference>
<evidence type="ECO:0000256" key="15">
    <source>
        <dbReference type="SAM" id="Phobius"/>
    </source>
</evidence>
<dbReference type="InterPro" id="IPR002401">
    <property type="entry name" value="Cyt_P450_E_grp-I"/>
</dbReference>
<evidence type="ECO:0000256" key="2">
    <source>
        <dbReference type="ARBA" id="ARBA00004174"/>
    </source>
</evidence>
<comment type="subcellular location">
    <subcellularLocation>
        <location evidence="3">Endoplasmic reticulum membrane</location>
        <topology evidence="3">Peripheral membrane protein</topology>
    </subcellularLocation>
    <subcellularLocation>
        <location evidence="2">Microsome membrane</location>
        <topology evidence="2">Peripheral membrane protein</topology>
    </subcellularLocation>
</comment>
<evidence type="ECO:0000256" key="3">
    <source>
        <dbReference type="ARBA" id="ARBA00004406"/>
    </source>
</evidence>
<evidence type="ECO:0000256" key="4">
    <source>
        <dbReference type="ARBA" id="ARBA00010617"/>
    </source>
</evidence>
<reference evidence="16" key="1">
    <citation type="journal article" date="2016" name="PLoS Negl. Trop. Dis.">
        <title>A Deep Insight into the Sialome of Rhodnius neglectus, a Vector of Chagas Disease.</title>
        <authorList>
            <person name="Santiago P.B."/>
            <person name="Assumpcao T.C."/>
            <person name="Araujo C.N."/>
            <person name="Bastos I.M."/>
            <person name="Neves D."/>
            <person name="Silva I.G."/>
            <person name="Charneau S."/>
            <person name="Queiroz R.M."/>
            <person name="Raiol T."/>
            <person name="Oliveira J.V."/>
            <person name="Sousa M.V."/>
            <person name="Calvo E."/>
            <person name="Ribeiro J.M."/>
            <person name="Santana J.M."/>
        </authorList>
    </citation>
    <scope>NUCLEOTIDE SEQUENCE</scope>
    <source>
        <tissue evidence="16">Salivary glands</tissue>
    </source>
</reference>
<dbReference type="GO" id="GO:0016705">
    <property type="term" value="F:oxidoreductase activity, acting on paired donors, with incorporation or reduction of molecular oxygen"/>
    <property type="evidence" value="ECO:0007669"/>
    <property type="project" value="InterPro"/>
</dbReference>
<evidence type="ECO:0000256" key="8">
    <source>
        <dbReference type="ARBA" id="ARBA00022848"/>
    </source>
</evidence>
<dbReference type="AlphaFoldDB" id="A0A0N7Z942"/>
<dbReference type="GO" id="GO:0005506">
    <property type="term" value="F:iron ion binding"/>
    <property type="evidence" value="ECO:0007669"/>
    <property type="project" value="InterPro"/>
</dbReference>
<evidence type="ECO:0000256" key="13">
    <source>
        <dbReference type="PIRSR" id="PIRSR602401-1"/>
    </source>
</evidence>
<accession>A0A0N7Z942</accession>
<evidence type="ECO:0000256" key="9">
    <source>
        <dbReference type="ARBA" id="ARBA00023002"/>
    </source>
</evidence>
<keyword evidence="9 14" id="KW-0560">Oxidoreductase</keyword>
<dbReference type="InterPro" id="IPR001128">
    <property type="entry name" value="Cyt_P450"/>
</dbReference>
<dbReference type="Gene3D" id="1.10.630.10">
    <property type="entry name" value="Cytochrome P450"/>
    <property type="match status" value="1"/>
</dbReference>
<dbReference type="CDD" id="cd11056">
    <property type="entry name" value="CYP6-like"/>
    <property type="match status" value="1"/>
</dbReference>
<keyword evidence="15" id="KW-0812">Transmembrane</keyword>
<keyword evidence="6 13" id="KW-0479">Metal-binding</keyword>
<name>A0A0N7Z942_9HEMI</name>
<dbReference type="PANTHER" id="PTHR24292">
    <property type="entry name" value="CYTOCHROME P450"/>
    <property type="match status" value="1"/>
</dbReference>
<keyword evidence="10 13" id="KW-0408">Iron</keyword>
<keyword evidence="15" id="KW-1133">Transmembrane helix</keyword>
<keyword evidence="12 15" id="KW-0472">Membrane</keyword>
<keyword evidence="8" id="KW-0492">Microsome</keyword>
<evidence type="ECO:0000256" key="11">
    <source>
        <dbReference type="ARBA" id="ARBA00023033"/>
    </source>
</evidence>
<comment type="similarity">
    <text evidence="4 14">Belongs to the cytochrome P450 family.</text>
</comment>
<protein>
    <submittedName>
        <fullName evidence="16">Putative cytochrome p450 6a2</fullName>
    </submittedName>
</protein>
<dbReference type="PRINTS" id="PR00463">
    <property type="entry name" value="EP450I"/>
</dbReference>
<proteinExistence type="evidence at transcript level"/>
<keyword evidence="5 13" id="KW-0349">Heme</keyword>
<dbReference type="PRINTS" id="PR00385">
    <property type="entry name" value="P450"/>
</dbReference>
<evidence type="ECO:0000256" key="1">
    <source>
        <dbReference type="ARBA" id="ARBA00001971"/>
    </source>
</evidence>
<dbReference type="GO" id="GO:0005789">
    <property type="term" value="C:endoplasmic reticulum membrane"/>
    <property type="evidence" value="ECO:0007669"/>
    <property type="project" value="UniProtKB-SubCell"/>
</dbReference>
<dbReference type="SUPFAM" id="SSF48264">
    <property type="entry name" value="Cytochrome P450"/>
    <property type="match status" value="1"/>
</dbReference>
<evidence type="ECO:0000256" key="10">
    <source>
        <dbReference type="ARBA" id="ARBA00023004"/>
    </source>
</evidence>
<dbReference type="InterPro" id="IPR036396">
    <property type="entry name" value="Cyt_P450_sf"/>
</dbReference>
<dbReference type="GO" id="GO:0020037">
    <property type="term" value="F:heme binding"/>
    <property type="evidence" value="ECO:0007669"/>
    <property type="project" value="InterPro"/>
</dbReference>
<organism evidence="16">
    <name type="scientific">Rhodnius neglectus</name>
    <dbReference type="NCBI Taxonomy" id="72488"/>
    <lineage>
        <taxon>Eukaryota</taxon>
        <taxon>Metazoa</taxon>
        <taxon>Ecdysozoa</taxon>
        <taxon>Arthropoda</taxon>
        <taxon>Hexapoda</taxon>
        <taxon>Insecta</taxon>
        <taxon>Pterygota</taxon>
        <taxon>Neoptera</taxon>
        <taxon>Paraneoptera</taxon>
        <taxon>Hemiptera</taxon>
        <taxon>Heteroptera</taxon>
        <taxon>Panheteroptera</taxon>
        <taxon>Cimicomorpha</taxon>
        <taxon>Reduviidae</taxon>
        <taxon>Triatominae</taxon>
        <taxon>Rhodnius</taxon>
    </lineage>
</organism>
<keyword evidence="7" id="KW-0256">Endoplasmic reticulum</keyword>
<evidence type="ECO:0000313" key="16">
    <source>
        <dbReference type="EMBL" id="JAI55000.1"/>
    </source>
</evidence>
<comment type="cofactor">
    <cofactor evidence="1 13">
        <name>heme</name>
        <dbReference type="ChEBI" id="CHEBI:30413"/>
    </cofactor>
</comment>
<dbReference type="PROSITE" id="PS00086">
    <property type="entry name" value="CYTOCHROME_P450"/>
    <property type="match status" value="1"/>
</dbReference>
<dbReference type="InterPro" id="IPR017972">
    <property type="entry name" value="Cyt_P450_CS"/>
</dbReference>
<dbReference type="EMBL" id="GDKW01001595">
    <property type="protein sequence ID" value="JAI55000.1"/>
    <property type="molecule type" value="mRNA"/>
</dbReference>
<evidence type="ECO:0000256" key="6">
    <source>
        <dbReference type="ARBA" id="ARBA00022723"/>
    </source>
</evidence>
<evidence type="ECO:0000256" key="14">
    <source>
        <dbReference type="RuleBase" id="RU000461"/>
    </source>
</evidence>
<evidence type="ECO:0000256" key="5">
    <source>
        <dbReference type="ARBA" id="ARBA00022617"/>
    </source>
</evidence>
<feature type="binding site" description="axial binding residue" evidence="13">
    <location>
        <position position="457"/>
    </location>
    <ligand>
        <name>heme</name>
        <dbReference type="ChEBI" id="CHEBI:30413"/>
    </ligand>
    <ligandPart>
        <name>Fe</name>
        <dbReference type="ChEBI" id="CHEBI:18248"/>
    </ligandPart>
</feature>
<keyword evidence="11 14" id="KW-0503">Monooxygenase</keyword>
<feature type="transmembrane region" description="Helical" evidence="15">
    <location>
        <begin position="6"/>
        <end position="25"/>
    </location>
</feature>
<sequence>MDFNVVTWTLVVGSLTLITYWYILLSRKLSYWKSKNVPYLKPLPILGNLLPVILMKYSMGDLYQEAYLKFPNKKVVGLYELMKPVLVIKDPKLLERILVKDFQHFVDHGNIINEGLFSSGLFQLNGTKWRSLRYKMSPAFTSGKLKMVFNGMLDCSEEMINLMKKHLHQDYEVQNALITFTIDVIANTVFGVQINDVIAREEFAKQGTTIFNLSPGRYMQMVMLALAPKISKMLGFKLLKKDTEEYFRKIIKQTFDQRIGGQNQRNDYLNHLVKLKEKGVIEIQTRDEDDAFLGLDEAPPAESVEITDEILACQAFQFLAAGFDPLFNTIMFVMFDMARFPKTQEKARQEIKQVLEIHGGYSYKAIKEMTYLEQCIQETLRLHPLTPFLLRSCTKTYTTYFGLEIEPGQKIIVPLSALHIDPQHFPDPEAYIPERQPPNTSKSNFTYLPFGDGPRMCIGLRFAMLELKLGLAKIIENFKFTLSPKTKLPLEMNKLSFILIPKKKVLFNLTQV</sequence>
<dbReference type="InterPro" id="IPR050476">
    <property type="entry name" value="Insect_CytP450_Detox"/>
</dbReference>
<evidence type="ECO:0000256" key="12">
    <source>
        <dbReference type="ARBA" id="ARBA00023136"/>
    </source>
</evidence>
<evidence type="ECO:0000256" key="7">
    <source>
        <dbReference type="ARBA" id="ARBA00022824"/>
    </source>
</evidence>
<dbReference type="PANTHER" id="PTHR24292:SF54">
    <property type="entry name" value="CYP9F3-RELATED"/>
    <property type="match status" value="1"/>
</dbReference>